<dbReference type="PANTHER" id="PTHR37808:SF1">
    <property type="entry name" value="SPORE GERMINATION PROTEIN-LIKE PROTEIN YDZR"/>
    <property type="match status" value="1"/>
</dbReference>
<sequence length="71" mass="7599">MPATIRGVVINRNSGSFNLGDIYEVTPILNGKTYHGSGSSNVGYSINTFNGISKTNVADTDKSDQNKTFTL</sequence>
<comment type="caution">
    <text evidence="2">The sequence shown here is derived from an EMBL/GenBank/DDBJ whole genome shotgun (WGS) entry which is preliminary data.</text>
</comment>
<dbReference type="RefSeq" id="WP_379949740.1">
    <property type="nucleotide sequence ID" value="NZ_JBHMAF010000071.1"/>
</dbReference>
<accession>A0ABV5WFQ6</accession>
<evidence type="ECO:0000313" key="3">
    <source>
        <dbReference type="Proteomes" id="UP001589609"/>
    </source>
</evidence>
<dbReference type="InterPro" id="IPR019618">
    <property type="entry name" value="Spore_germination_GerPA"/>
</dbReference>
<dbReference type="Proteomes" id="UP001589609">
    <property type="component" value="Unassembled WGS sequence"/>
</dbReference>
<dbReference type="EMBL" id="JBHMAF010000071">
    <property type="protein sequence ID" value="MFB9759429.1"/>
    <property type="molecule type" value="Genomic_DNA"/>
</dbReference>
<protein>
    <submittedName>
        <fullName evidence="2">Spore germination protein</fullName>
    </submittedName>
</protein>
<keyword evidence="3" id="KW-1185">Reference proteome</keyword>
<evidence type="ECO:0000313" key="2">
    <source>
        <dbReference type="EMBL" id="MFB9759429.1"/>
    </source>
</evidence>
<gene>
    <name evidence="2" type="ORF">ACFFMS_13440</name>
</gene>
<evidence type="ECO:0000256" key="1">
    <source>
        <dbReference type="ARBA" id="ARBA00008103"/>
    </source>
</evidence>
<organism evidence="2 3">
    <name type="scientific">Ectobacillus funiculus</name>
    <dbReference type="NCBI Taxonomy" id="137993"/>
    <lineage>
        <taxon>Bacteria</taxon>
        <taxon>Bacillati</taxon>
        <taxon>Bacillota</taxon>
        <taxon>Bacilli</taxon>
        <taxon>Bacillales</taxon>
        <taxon>Bacillaceae</taxon>
        <taxon>Ectobacillus</taxon>
    </lineage>
</organism>
<proteinExistence type="inferred from homology"/>
<dbReference type="Pfam" id="PF10676">
    <property type="entry name" value="gerPA"/>
    <property type="match status" value="1"/>
</dbReference>
<dbReference type="PANTHER" id="PTHR37808">
    <property type="entry name" value="SPORE GERMINATION PROTEIN-LIKE PROTEIN YDZR-RELATED"/>
    <property type="match status" value="1"/>
</dbReference>
<reference evidence="2 3" key="1">
    <citation type="submission" date="2024-09" db="EMBL/GenBank/DDBJ databases">
        <authorList>
            <person name="Sun Q."/>
            <person name="Mori K."/>
        </authorList>
    </citation>
    <scope>NUCLEOTIDE SEQUENCE [LARGE SCALE GENOMIC DNA]</scope>
    <source>
        <strain evidence="2 3">JCM 11201</strain>
    </source>
</reference>
<comment type="similarity">
    <text evidence="1">Belongs to the GerPA/GerPF family.</text>
</comment>
<name>A0ABV5WFQ6_9BACI</name>